<reference evidence="1" key="1">
    <citation type="journal article" date="2021" name="Environ. Microbiol.">
        <title>Gene family expansions and transcriptome signatures uncover fungal adaptations to wood decay.</title>
        <authorList>
            <person name="Hage H."/>
            <person name="Miyauchi S."/>
            <person name="Viragh M."/>
            <person name="Drula E."/>
            <person name="Min B."/>
            <person name="Chaduli D."/>
            <person name="Navarro D."/>
            <person name="Favel A."/>
            <person name="Norest M."/>
            <person name="Lesage-Meessen L."/>
            <person name="Balint B."/>
            <person name="Merenyi Z."/>
            <person name="de Eugenio L."/>
            <person name="Morin E."/>
            <person name="Martinez A.T."/>
            <person name="Baldrian P."/>
            <person name="Stursova M."/>
            <person name="Martinez M.J."/>
            <person name="Novotny C."/>
            <person name="Magnuson J.K."/>
            <person name="Spatafora J.W."/>
            <person name="Maurice S."/>
            <person name="Pangilinan J."/>
            <person name="Andreopoulos W."/>
            <person name="LaButti K."/>
            <person name="Hundley H."/>
            <person name="Na H."/>
            <person name="Kuo A."/>
            <person name="Barry K."/>
            <person name="Lipzen A."/>
            <person name="Henrissat B."/>
            <person name="Riley R."/>
            <person name="Ahrendt S."/>
            <person name="Nagy L.G."/>
            <person name="Grigoriev I.V."/>
            <person name="Martin F."/>
            <person name="Rosso M.N."/>
        </authorList>
    </citation>
    <scope>NUCLEOTIDE SEQUENCE</scope>
    <source>
        <strain evidence="1">CBS 384.51</strain>
    </source>
</reference>
<dbReference type="Proteomes" id="UP001055072">
    <property type="component" value="Unassembled WGS sequence"/>
</dbReference>
<keyword evidence="2" id="KW-1185">Reference proteome</keyword>
<protein>
    <submittedName>
        <fullName evidence="1">Uncharacterized protein</fullName>
    </submittedName>
</protein>
<name>A0ACB8TV90_9APHY</name>
<organism evidence="1 2">
    <name type="scientific">Irpex rosettiformis</name>
    <dbReference type="NCBI Taxonomy" id="378272"/>
    <lineage>
        <taxon>Eukaryota</taxon>
        <taxon>Fungi</taxon>
        <taxon>Dikarya</taxon>
        <taxon>Basidiomycota</taxon>
        <taxon>Agaricomycotina</taxon>
        <taxon>Agaricomycetes</taxon>
        <taxon>Polyporales</taxon>
        <taxon>Irpicaceae</taxon>
        <taxon>Irpex</taxon>
    </lineage>
</organism>
<accession>A0ACB8TV90</accession>
<gene>
    <name evidence="1" type="ORF">BDY19DRAFT_384741</name>
</gene>
<comment type="caution">
    <text evidence="1">The sequence shown here is derived from an EMBL/GenBank/DDBJ whole genome shotgun (WGS) entry which is preliminary data.</text>
</comment>
<proteinExistence type="predicted"/>
<evidence type="ECO:0000313" key="2">
    <source>
        <dbReference type="Proteomes" id="UP001055072"/>
    </source>
</evidence>
<sequence length="74" mass="8352">MLCSHGPSARYHHPLVVFCTLHAFPWVRLFLFLVFLLMNMVYAQDNTLYATCSGEQHNVSPSTHLSGIVLLFTG</sequence>
<evidence type="ECO:0000313" key="1">
    <source>
        <dbReference type="EMBL" id="KAI0085898.1"/>
    </source>
</evidence>
<dbReference type="EMBL" id="MU274927">
    <property type="protein sequence ID" value="KAI0085898.1"/>
    <property type="molecule type" value="Genomic_DNA"/>
</dbReference>